<organism evidence="1">
    <name type="scientific">viral metagenome</name>
    <dbReference type="NCBI Taxonomy" id="1070528"/>
    <lineage>
        <taxon>unclassified sequences</taxon>
        <taxon>metagenomes</taxon>
        <taxon>organismal metagenomes</taxon>
    </lineage>
</organism>
<dbReference type="Gene3D" id="2.10.110.10">
    <property type="entry name" value="Cysteine Rich Protein"/>
    <property type="match status" value="1"/>
</dbReference>
<accession>A0A6M3K0G0</accession>
<gene>
    <name evidence="1" type="ORF">MM415A01856_0006</name>
</gene>
<protein>
    <recommendedName>
        <fullName evidence="2">LIM zinc-binding domain-containing protein</fullName>
    </recommendedName>
</protein>
<sequence length="542" mass="64060">MKVVKRLTNSEEYCLMSPTINRSNLKKFEEKVLPYFFYNDESNRRIRNRLKNHIDDENNTCLDNLLKLNAQKRAFYLLEESEGTDEVYRYYCNRILHENKELDLPKEVKFKDLLDYNVFKSNKIKIGKQTYKLFKYIIDNKILREDVIKLITTSKTKNKSIYLCLSRNVIDYIFCSTNQSFTSCVSLEKSGKMEGLGLAGLSVDPNRFMCFTTQGLPRKYILRDQELNHFLYISRWWNLLGKRDYIYPIRAFGNITTDTKEIIKSLKLKIFNDESKPFISKFSFDPIRYQNDDHSMIYLDSIGIKFNKSKEIFYSKIEGSTGSHNNFNSDYGFNQIENFEQLAEGRYYCESCEDRLNEDTAFFVEDTDLIYCEQCYSSRYATCQNCDNEVCMDDSYRSPNDSILCESCFYDRYFVCDECSGSFDIDNRYETPNGEIVCEDCFYDRYFVCDECNESFDICEGVKDERDTLFCPSCYEELFKMCTNCDSETHIDEIVYSKGTNKVYCSDCYDKLFKECPVCSNEISTDYKHCVFCLPKKKVKRI</sequence>
<proteinExistence type="predicted"/>
<dbReference type="AlphaFoldDB" id="A0A6M3K0G0"/>
<evidence type="ECO:0008006" key="2">
    <source>
        <dbReference type="Google" id="ProtNLM"/>
    </source>
</evidence>
<evidence type="ECO:0000313" key="1">
    <source>
        <dbReference type="EMBL" id="QJA75228.1"/>
    </source>
</evidence>
<reference evidence="1" key="1">
    <citation type="submission" date="2020-03" db="EMBL/GenBank/DDBJ databases">
        <title>The deep terrestrial virosphere.</title>
        <authorList>
            <person name="Holmfeldt K."/>
            <person name="Nilsson E."/>
            <person name="Simone D."/>
            <person name="Lopez-Fernandez M."/>
            <person name="Wu X."/>
            <person name="de Brujin I."/>
            <person name="Lundin D."/>
            <person name="Andersson A."/>
            <person name="Bertilsson S."/>
            <person name="Dopson M."/>
        </authorList>
    </citation>
    <scope>NUCLEOTIDE SEQUENCE</scope>
    <source>
        <strain evidence="1">MM415A01856</strain>
    </source>
</reference>
<dbReference type="EMBL" id="MT142149">
    <property type="protein sequence ID" value="QJA75228.1"/>
    <property type="molecule type" value="Genomic_DNA"/>
</dbReference>
<name>A0A6M3K0G0_9ZZZZ</name>